<dbReference type="Proteomes" id="UP000823941">
    <property type="component" value="Chromosome 4"/>
</dbReference>
<feature type="signal peptide" evidence="5">
    <location>
        <begin position="1"/>
        <end position="28"/>
    </location>
</feature>
<proteinExistence type="predicted"/>
<evidence type="ECO:0000256" key="2">
    <source>
        <dbReference type="ARBA" id="ARBA00023157"/>
    </source>
</evidence>
<evidence type="ECO:0000313" key="8">
    <source>
        <dbReference type="EMBL" id="KAG7311790.1"/>
    </source>
</evidence>
<evidence type="ECO:0000256" key="5">
    <source>
        <dbReference type="SAM" id="SignalP"/>
    </source>
</evidence>
<accession>A0ABQ7R3C3</accession>
<feature type="domain" description="Sushi" evidence="7">
    <location>
        <begin position="353"/>
        <end position="411"/>
    </location>
</feature>
<organism evidence="8 9">
    <name type="scientific">Plutella xylostella</name>
    <name type="common">Diamondback moth</name>
    <name type="synonym">Plutella maculipennis</name>
    <dbReference type="NCBI Taxonomy" id="51655"/>
    <lineage>
        <taxon>Eukaryota</taxon>
        <taxon>Metazoa</taxon>
        <taxon>Ecdysozoa</taxon>
        <taxon>Arthropoda</taxon>
        <taxon>Hexapoda</taxon>
        <taxon>Insecta</taxon>
        <taxon>Pterygota</taxon>
        <taxon>Neoptera</taxon>
        <taxon>Endopterygota</taxon>
        <taxon>Lepidoptera</taxon>
        <taxon>Glossata</taxon>
        <taxon>Ditrysia</taxon>
        <taxon>Yponomeutoidea</taxon>
        <taxon>Plutellidae</taxon>
        <taxon>Plutella</taxon>
    </lineage>
</organism>
<evidence type="ECO:0000259" key="6">
    <source>
        <dbReference type="PROSITE" id="PS01180"/>
    </source>
</evidence>
<dbReference type="CDD" id="cd00041">
    <property type="entry name" value="CUB"/>
    <property type="match status" value="1"/>
</dbReference>
<dbReference type="InterPro" id="IPR035914">
    <property type="entry name" value="Sperma_CUB_dom_sf"/>
</dbReference>
<feature type="chain" id="PRO_5046300377" description="CUB domain-containing protein" evidence="5">
    <location>
        <begin position="29"/>
        <end position="497"/>
    </location>
</feature>
<protein>
    <recommendedName>
        <fullName evidence="10">CUB domain-containing protein</fullName>
    </recommendedName>
</protein>
<dbReference type="Gene3D" id="2.60.120.290">
    <property type="entry name" value="Spermadhesin, CUB domain"/>
    <property type="match status" value="1"/>
</dbReference>
<dbReference type="Pfam" id="PF00431">
    <property type="entry name" value="CUB"/>
    <property type="match status" value="1"/>
</dbReference>
<keyword evidence="9" id="KW-1185">Reference proteome</keyword>
<evidence type="ECO:0000256" key="3">
    <source>
        <dbReference type="PROSITE-ProRule" id="PRU00302"/>
    </source>
</evidence>
<keyword evidence="4" id="KW-1133">Transmembrane helix</keyword>
<dbReference type="PANTHER" id="PTHR24251">
    <property type="entry name" value="OVOCHYMASE-RELATED"/>
    <property type="match status" value="1"/>
</dbReference>
<keyword evidence="4" id="KW-0472">Membrane</keyword>
<keyword evidence="2" id="KW-1015">Disulfide bond</keyword>
<keyword evidence="5" id="KW-0732">Signal</keyword>
<reference evidence="8 9" key="1">
    <citation type="submission" date="2021-06" db="EMBL/GenBank/DDBJ databases">
        <title>A haploid diamondback moth (Plutella xylostella L.) genome assembly resolves 31 chromosomes and identifies a diamide resistance mutation.</title>
        <authorList>
            <person name="Ward C.M."/>
            <person name="Perry K.D."/>
            <person name="Baker G."/>
            <person name="Powis K."/>
            <person name="Heckel D.G."/>
            <person name="Baxter S.W."/>
        </authorList>
    </citation>
    <scope>NUCLEOTIDE SEQUENCE [LARGE SCALE GENOMIC DNA]</scope>
    <source>
        <strain evidence="8 9">LV</strain>
        <tissue evidence="8">Single pupa</tissue>
    </source>
</reference>
<keyword evidence="1" id="KW-0677">Repeat</keyword>
<feature type="domain" description="CUB" evidence="6">
    <location>
        <begin position="232"/>
        <end position="353"/>
    </location>
</feature>
<dbReference type="PROSITE" id="PS01180">
    <property type="entry name" value="CUB"/>
    <property type="match status" value="1"/>
</dbReference>
<name>A0ABQ7R3C3_PLUXY</name>
<evidence type="ECO:0008006" key="10">
    <source>
        <dbReference type="Google" id="ProtNLM"/>
    </source>
</evidence>
<evidence type="ECO:0000256" key="1">
    <source>
        <dbReference type="ARBA" id="ARBA00022737"/>
    </source>
</evidence>
<dbReference type="InterPro" id="IPR000436">
    <property type="entry name" value="Sushi_SCR_CCP_dom"/>
</dbReference>
<feature type="transmembrane region" description="Helical" evidence="4">
    <location>
        <begin position="443"/>
        <end position="465"/>
    </location>
</feature>
<sequence length="497" mass="55496">MVRGGWLHAGLVWWGLVAVGGIIEIVEEQQCSDFRFRLTCRDLQAHIAVLEAWWTSAEDLTLNRTSEQGNETNTFQIQTELEAELNRVYVYSSPNNNGFYEPMNHSIFENNTPLTTNLTGAVNGSVYENVNETVEVPVEVTVDSESENATAGCGVRGFARSYASWREGDKGKRKEIRDTSVNLRAPLSYRCTGVNHCSFILPPDHAAAAAWPPGAVYIKYACFDDTLSIHYCNREVSIAPSGPDSEGYIRSPGYPHFYIGEDECGWRLTVSPEQRIRVTLLDVSLRSIGPFEEECTDYVTVRESNGEPLLSSCDQVDLPLQLVSKTNAVDITVQARSQGAYPKRGVLIYYKSIDCVTLPAPSDGYLVYRNAHVAHYMCNVNHVFEDTHERARLLWCYDDNRWNDTVPSCVEETTLKGVENVLGASETEDSKLPHTEANMLVDIVIPSLLIAALFIGNAFIVLIIYKYRKRKTDDIEDEFNTIPLSVNGNVHTAGNAV</sequence>
<dbReference type="InterPro" id="IPR035976">
    <property type="entry name" value="Sushi/SCR/CCP_sf"/>
</dbReference>
<gene>
    <name evidence="8" type="ORF">JYU34_002870</name>
</gene>
<dbReference type="SUPFAM" id="SSF49854">
    <property type="entry name" value="Spermadhesin, CUB domain"/>
    <property type="match status" value="1"/>
</dbReference>
<keyword evidence="4" id="KW-0812">Transmembrane</keyword>
<comment type="caution">
    <text evidence="3">Lacks conserved residue(s) required for the propagation of feature annotation.</text>
</comment>
<comment type="caution">
    <text evidence="8">The sequence shown here is derived from an EMBL/GenBank/DDBJ whole genome shotgun (WGS) entry which is preliminary data.</text>
</comment>
<evidence type="ECO:0000259" key="7">
    <source>
        <dbReference type="PROSITE" id="PS50923"/>
    </source>
</evidence>
<keyword evidence="3" id="KW-0768">Sushi</keyword>
<evidence type="ECO:0000313" key="9">
    <source>
        <dbReference type="Proteomes" id="UP000823941"/>
    </source>
</evidence>
<dbReference type="PROSITE" id="PS50923">
    <property type="entry name" value="SUSHI"/>
    <property type="match status" value="1"/>
</dbReference>
<evidence type="ECO:0000256" key="4">
    <source>
        <dbReference type="SAM" id="Phobius"/>
    </source>
</evidence>
<dbReference type="SMART" id="SM00042">
    <property type="entry name" value="CUB"/>
    <property type="match status" value="1"/>
</dbReference>
<dbReference type="InterPro" id="IPR000859">
    <property type="entry name" value="CUB_dom"/>
</dbReference>
<dbReference type="SUPFAM" id="SSF57535">
    <property type="entry name" value="Complement control module/SCR domain"/>
    <property type="match status" value="1"/>
</dbReference>
<dbReference type="EMBL" id="JAHIBW010000004">
    <property type="protein sequence ID" value="KAG7311790.1"/>
    <property type="molecule type" value="Genomic_DNA"/>
</dbReference>